<organism evidence="3 4">
    <name type="scientific">Chitinophaga parva</name>
    <dbReference type="NCBI Taxonomy" id="2169414"/>
    <lineage>
        <taxon>Bacteria</taxon>
        <taxon>Pseudomonadati</taxon>
        <taxon>Bacteroidota</taxon>
        <taxon>Chitinophagia</taxon>
        <taxon>Chitinophagales</taxon>
        <taxon>Chitinophagaceae</taxon>
        <taxon>Chitinophaga</taxon>
    </lineage>
</organism>
<dbReference type="PANTHER" id="PTHR40407">
    <property type="entry name" value="MEMBRANE PROTEIN-LIKE PROTEIN"/>
    <property type="match status" value="1"/>
</dbReference>
<evidence type="ECO:0000259" key="2">
    <source>
        <dbReference type="Pfam" id="PF07786"/>
    </source>
</evidence>
<dbReference type="OrthoDB" id="508112at2"/>
<proteinExistence type="predicted"/>
<feature type="domain" description="Heparan-alpha-glucosaminide N-acetyltransferase catalytic" evidence="2">
    <location>
        <begin position="11"/>
        <end position="223"/>
    </location>
</feature>
<sequence>MQPLSATPSTRYRSVDILRGLIMIIMALDHVRDFFHNSSINPVDPAATYPALFFTRWVTHFCAPGFLFLSGVSASIAGQRRTPTALSVFLAKRGCWLLVVEMAIMTLAITFDPLYHLIIWQVIWAIGWSMIILALLQPLGRPVVAAVGFILLLGHNITDLLTLPTAGGLGTFLRVALTSSGSIVQIGHQRFLDLYAVLPWTALMLLGFACGQWCWNAGVQVLTRQRRLLYMGLGALAFFVVLRAANGYGDPQPWSHQAEGWRTFLSFINVNKYPPSLAYSTLTVGALLVGLSLAERMNTAFTRFLEVYGKVPFFYYVLHFYLVHLLCTIAFFATGGTFAEGTSGNLLFAFRPADWGFSLGVVYAVWALVIALLYWPCRRFGQYKATHRQWWLSYL</sequence>
<comment type="caution">
    <text evidence="3">The sequence shown here is derived from an EMBL/GenBank/DDBJ whole genome shotgun (WGS) entry which is preliminary data.</text>
</comment>
<dbReference type="EMBL" id="QCYK01000001">
    <property type="protein sequence ID" value="PUZ29460.1"/>
    <property type="molecule type" value="Genomic_DNA"/>
</dbReference>
<keyword evidence="1" id="KW-0812">Transmembrane</keyword>
<keyword evidence="4" id="KW-1185">Reference proteome</keyword>
<protein>
    <recommendedName>
        <fullName evidence="2">Heparan-alpha-glucosaminide N-acetyltransferase catalytic domain-containing protein</fullName>
    </recommendedName>
</protein>
<feature type="transmembrane region" description="Helical" evidence="1">
    <location>
        <begin position="117"/>
        <end position="136"/>
    </location>
</feature>
<feature type="transmembrane region" description="Helical" evidence="1">
    <location>
        <begin position="57"/>
        <end position="78"/>
    </location>
</feature>
<feature type="transmembrane region" description="Helical" evidence="1">
    <location>
        <begin position="143"/>
        <end position="163"/>
    </location>
</feature>
<name>A0A2T7BP93_9BACT</name>
<feature type="transmembrane region" description="Helical" evidence="1">
    <location>
        <begin position="228"/>
        <end position="245"/>
    </location>
</feature>
<feature type="transmembrane region" description="Helical" evidence="1">
    <location>
        <begin position="276"/>
        <end position="293"/>
    </location>
</feature>
<dbReference type="InterPro" id="IPR012429">
    <property type="entry name" value="HGSNAT_cat"/>
</dbReference>
<evidence type="ECO:0000313" key="3">
    <source>
        <dbReference type="EMBL" id="PUZ29460.1"/>
    </source>
</evidence>
<feature type="transmembrane region" description="Helical" evidence="1">
    <location>
        <begin position="197"/>
        <end position="216"/>
    </location>
</feature>
<dbReference type="Pfam" id="PF07786">
    <property type="entry name" value="HGSNAT_cat"/>
    <property type="match status" value="1"/>
</dbReference>
<feature type="transmembrane region" description="Helical" evidence="1">
    <location>
        <begin position="313"/>
        <end position="335"/>
    </location>
</feature>
<feature type="transmembrane region" description="Helical" evidence="1">
    <location>
        <begin position="90"/>
        <end position="111"/>
    </location>
</feature>
<dbReference type="AlphaFoldDB" id="A0A2T7BP93"/>
<reference evidence="3 4" key="1">
    <citation type="submission" date="2018-04" db="EMBL/GenBank/DDBJ databases">
        <title>Chitinophaga fuyangensis sp. nov., isolated from soil in a chemical factory.</title>
        <authorList>
            <person name="Chen K."/>
        </authorList>
    </citation>
    <scope>NUCLEOTIDE SEQUENCE [LARGE SCALE GENOMIC DNA]</scope>
    <source>
        <strain evidence="3 4">LY-1</strain>
    </source>
</reference>
<keyword evidence="1" id="KW-1133">Transmembrane helix</keyword>
<evidence type="ECO:0000313" key="4">
    <source>
        <dbReference type="Proteomes" id="UP000244450"/>
    </source>
</evidence>
<dbReference type="RefSeq" id="WP_108686097.1">
    <property type="nucleotide sequence ID" value="NZ_QCYK01000001.1"/>
</dbReference>
<evidence type="ECO:0000256" key="1">
    <source>
        <dbReference type="SAM" id="Phobius"/>
    </source>
</evidence>
<accession>A0A2T7BP93</accession>
<dbReference type="PANTHER" id="PTHR40407:SF1">
    <property type="entry name" value="HEPARAN-ALPHA-GLUCOSAMINIDE N-ACETYLTRANSFERASE CATALYTIC DOMAIN-CONTAINING PROTEIN"/>
    <property type="match status" value="1"/>
</dbReference>
<dbReference type="Proteomes" id="UP000244450">
    <property type="component" value="Unassembled WGS sequence"/>
</dbReference>
<keyword evidence="1" id="KW-0472">Membrane</keyword>
<feature type="transmembrane region" description="Helical" evidence="1">
    <location>
        <begin position="355"/>
        <end position="375"/>
    </location>
</feature>
<gene>
    <name evidence="3" type="ORF">DCC81_08425</name>
</gene>